<name>A0A2P8FH37_9RHOB</name>
<keyword evidence="3" id="KW-1185">Reference proteome</keyword>
<comment type="caution">
    <text evidence="2">The sequence shown here is derived from an EMBL/GenBank/DDBJ whole genome shotgun (WGS) entry which is preliminary data.</text>
</comment>
<evidence type="ECO:0000313" key="2">
    <source>
        <dbReference type="EMBL" id="PSL21018.1"/>
    </source>
</evidence>
<keyword evidence="1" id="KW-0812">Transmembrane</keyword>
<dbReference type="RefSeq" id="WP_165798808.1">
    <property type="nucleotide sequence ID" value="NZ_PYGJ01000002.1"/>
</dbReference>
<reference evidence="2 3" key="1">
    <citation type="submission" date="2018-03" db="EMBL/GenBank/DDBJ databases">
        <title>Genomic Encyclopedia of Archaeal and Bacterial Type Strains, Phase II (KMG-II): from individual species to whole genera.</title>
        <authorList>
            <person name="Goeker M."/>
        </authorList>
    </citation>
    <scope>NUCLEOTIDE SEQUENCE [LARGE SCALE GENOMIC DNA]</scope>
    <source>
        <strain evidence="2 3">DSM 100673</strain>
    </source>
</reference>
<dbReference type="Proteomes" id="UP000240418">
    <property type="component" value="Unassembled WGS sequence"/>
</dbReference>
<protein>
    <recommendedName>
        <fullName evidence="4">Histidinol phosphate aminotransferase</fullName>
    </recommendedName>
</protein>
<gene>
    <name evidence="2" type="ORF">CLV88_102137</name>
</gene>
<keyword evidence="1" id="KW-0472">Membrane</keyword>
<proteinExistence type="predicted"/>
<evidence type="ECO:0000256" key="1">
    <source>
        <dbReference type="SAM" id="Phobius"/>
    </source>
</evidence>
<dbReference type="AlphaFoldDB" id="A0A2P8FH37"/>
<evidence type="ECO:0000313" key="3">
    <source>
        <dbReference type="Proteomes" id="UP000240418"/>
    </source>
</evidence>
<feature type="transmembrane region" description="Helical" evidence="1">
    <location>
        <begin position="20"/>
        <end position="48"/>
    </location>
</feature>
<dbReference type="EMBL" id="PYGJ01000002">
    <property type="protein sequence ID" value="PSL21018.1"/>
    <property type="molecule type" value="Genomic_DNA"/>
</dbReference>
<evidence type="ECO:0008006" key="4">
    <source>
        <dbReference type="Google" id="ProtNLM"/>
    </source>
</evidence>
<sequence>MSRPIQRVENYTITCLVMGFVNLIWIFGVLWVVWGLPAVMVLAVILNAGIDRIGQKTR</sequence>
<organism evidence="2 3">
    <name type="scientific">Shimia abyssi</name>
    <dbReference type="NCBI Taxonomy" id="1662395"/>
    <lineage>
        <taxon>Bacteria</taxon>
        <taxon>Pseudomonadati</taxon>
        <taxon>Pseudomonadota</taxon>
        <taxon>Alphaproteobacteria</taxon>
        <taxon>Rhodobacterales</taxon>
        <taxon>Roseobacteraceae</taxon>
    </lineage>
</organism>
<accession>A0A2P8FH37</accession>
<keyword evidence="1" id="KW-1133">Transmembrane helix</keyword>